<dbReference type="AlphaFoldDB" id="A0AAU9XJ76"/>
<keyword evidence="2" id="KW-1185">Reference proteome</keyword>
<sequence>MNKVFKTTKIRKTRSKFKVSIRKYIPKSSWLYSFATDFKFCYVRYLNRCEGFFTKFVKLNKLTAKKSKLGTHAPSFNHKKIASSTHSRRFCVSSMKLLTSGDVELNPGPPQGVNTQTTLSLGSTIESRKQTSKINENNNPYLREYMKKNYYFAKYILIRRTDEGRMQKSNNRNSSVLSGIDDQTYTTKKNQKTMSL</sequence>
<gene>
    <name evidence="1" type="ORF">PMEA_00024572</name>
</gene>
<evidence type="ECO:0000313" key="1">
    <source>
        <dbReference type="EMBL" id="CAH3149920.1"/>
    </source>
</evidence>
<reference evidence="1 2" key="1">
    <citation type="submission" date="2022-05" db="EMBL/GenBank/DDBJ databases">
        <authorList>
            <consortium name="Genoscope - CEA"/>
            <person name="William W."/>
        </authorList>
    </citation>
    <scope>NUCLEOTIDE SEQUENCE [LARGE SCALE GENOMIC DNA]</scope>
</reference>
<organism evidence="1 2">
    <name type="scientific">Pocillopora meandrina</name>
    <dbReference type="NCBI Taxonomy" id="46732"/>
    <lineage>
        <taxon>Eukaryota</taxon>
        <taxon>Metazoa</taxon>
        <taxon>Cnidaria</taxon>
        <taxon>Anthozoa</taxon>
        <taxon>Hexacorallia</taxon>
        <taxon>Scleractinia</taxon>
        <taxon>Astrocoeniina</taxon>
        <taxon>Pocilloporidae</taxon>
        <taxon>Pocillopora</taxon>
    </lineage>
</organism>
<accession>A0AAU9XJ76</accession>
<dbReference type="Proteomes" id="UP001159428">
    <property type="component" value="Unassembled WGS sequence"/>
</dbReference>
<proteinExistence type="predicted"/>
<evidence type="ECO:0000313" key="2">
    <source>
        <dbReference type="Proteomes" id="UP001159428"/>
    </source>
</evidence>
<dbReference type="EMBL" id="CALNXJ010000046">
    <property type="protein sequence ID" value="CAH3149920.1"/>
    <property type="molecule type" value="Genomic_DNA"/>
</dbReference>
<name>A0AAU9XJ76_9CNID</name>
<comment type="caution">
    <text evidence="1">The sequence shown here is derived from an EMBL/GenBank/DDBJ whole genome shotgun (WGS) entry which is preliminary data.</text>
</comment>
<protein>
    <submittedName>
        <fullName evidence="1">Uncharacterized protein</fullName>
    </submittedName>
</protein>